<evidence type="ECO:0000259" key="14">
    <source>
        <dbReference type="PROSITE" id="PS50192"/>
    </source>
</evidence>
<reference evidence="16" key="1">
    <citation type="submission" date="2025-08" db="UniProtKB">
        <authorList>
            <consortium name="RefSeq"/>
        </authorList>
    </citation>
    <scope>IDENTIFICATION</scope>
</reference>
<name>A0A6P3VDN8_OCTDE</name>
<keyword evidence="15" id="KW-1185">Reference proteome</keyword>
<dbReference type="SMART" id="SM00326">
    <property type="entry name" value="SH3"/>
    <property type="match status" value="1"/>
</dbReference>
<comment type="similarity">
    <text evidence="4">Belongs to the ABI family.</text>
</comment>
<evidence type="ECO:0000256" key="12">
    <source>
        <dbReference type="SAM" id="MobiDB-lite"/>
    </source>
</evidence>
<proteinExistence type="inferred from homology"/>
<keyword evidence="7" id="KW-0597">Phosphoprotein</keyword>
<dbReference type="GO" id="GO:0045296">
    <property type="term" value="F:cadherin binding"/>
    <property type="evidence" value="ECO:0007669"/>
    <property type="project" value="TreeGrafter"/>
</dbReference>
<evidence type="ECO:0000256" key="7">
    <source>
        <dbReference type="ARBA" id="ARBA00022553"/>
    </source>
</evidence>
<evidence type="ECO:0000313" key="16">
    <source>
        <dbReference type="RefSeq" id="XP_012372539.1"/>
    </source>
</evidence>
<feature type="compositionally biased region" description="Pro residues" evidence="12">
    <location>
        <begin position="336"/>
        <end position="346"/>
    </location>
</feature>
<feature type="compositionally biased region" description="Low complexity" evidence="12">
    <location>
        <begin position="248"/>
        <end position="262"/>
    </location>
</feature>
<evidence type="ECO:0000256" key="2">
    <source>
        <dbReference type="ARBA" id="ARBA00004486"/>
    </source>
</evidence>
<dbReference type="PROSITE" id="PS50192">
    <property type="entry name" value="T_SNARE"/>
    <property type="match status" value="1"/>
</dbReference>
<evidence type="ECO:0000259" key="13">
    <source>
        <dbReference type="PROSITE" id="PS50002"/>
    </source>
</evidence>
<dbReference type="PRINTS" id="PR00452">
    <property type="entry name" value="SH3DOMAIN"/>
</dbReference>
<feature type="domain" description="SH3" evidence="13">
    <location>
        <begin position="389"/>
        <end position="432"/>
    </location>
</feature>
<dbReference type="Pfam" id="PF00018">
    <property type="entry name" value="SH3_1"/>
    <property type="match status" value="1"/>
</dbReference>
<feature type="domain" description="T-SNARE coiled-coil homology" evidence="14">
    <location>
        <begin position="45"/>
        <end position="107"/>
    </location>
</feature>
<dbReference type="PROSITE" id="PS50002">
    <property type="entry name" value="SH3"/>
    <property type="match status" value="1"/>
</dbReference>
<dbReference type="AlphaFoldDB" id="A0A6P3VDN8"/>
<dbReference type="InterPro" id="IPR028457">
    <property type="entry name" value="ABI"/>
</dbReference>
<evidence type="ECO:0000256" key="11">
    <source>
        <dbReference type="PROSITE-ProRule" id="PRU00192"/>
    </source>
</evidence>
<sequence>MAELQMLLEEEIPSGKRALIESYQNLTRVADYCENNYIQATDKRKALEETKAYTTQSLASVAYQINALANNVLQLLDIQASQLRRMESSINHISQTVDIHKEKVARREIGILTTNKNTSRTHKIIAPANMERPVRYIRKPIDYTVLDDVGHGVKWLKAKHGNNQPARTGTLSRTNPPTQKPPSPPMSGRGTLGRNTPYKTLEPVKPPTVPNDYMTSPARLGSQHSPGRTASLNQRPRTHSGSSGGSGSRENSGSSSIGIPIAVPTPSPPTVGPAPGSAPGSQYGTMTRQISRHNSTTSSTSSGGYRRTPSVTAQFSAQPHVNGGPLYSQNSIADSPTPPPPPPPDDIPIFDDSPPPPPPPPVDYEDEEAAVVQYSDPYADGDPAWAPKNYIEKVVAIYDYTKDKDDELSFMEGAIIYVIKKNDDGWYEGVCN</sequence>
<dbReference type="OrthoDB" id="2159336at2759"/>
<dbReference type="InterPro" id="IPR000727">
    <property type="entry name" value="T_SNARE_dom"/>
</dbReference>
<evidence type="ECO:0000256" key="4">
    <source>
        <dbReference type="ARBA" id="ARBA00010020"/>
    </source>
</evidence>
<dbReference type="FunFam" id="2.30.30.40:FF:000002">
    <property type="entry name" value="abl interactor 1 isoform X1"/>
    <property type="match status" value="1"/>
</dbReference>
<dbReference type="SUPFAM" id="SSF50044">
    <property type="entry name" value="SH3-domain"/>
    <property type="match status" value="1"/>
</dbReference>
<dbReference type="GeneID" id="101578582"/>
<keyword evidence="9" id="KW-0206">Cytoskeleton</keyword>
<feature type="region of interest" description="Disordered" evidence="12">
    <location>
        <begin position="159"/>
        <end position="370"/>
    </location>
</feature>
<keyword evidence="10" id="KW-0966">Cell projection</keyword>
<dbReference type="Proteomes" id="UP000515203">
    <property type="component" value="Unplaced"/>
</dbReference>
<dbReference type="GO" id="GO:0035591">
    <property type="term" value="F:signaling adaptor activity"/>
    <property type="evidence" value="ECO:0007669"/>
    <property type="project" value="TreeGrafter"/>
</dbReference>
<keyword evidence="6" id="KW-0963">Cytoplasm</keyword>
<evidence type="ECO:0000256" key="1">
    <source>
        <dbReference type="ARBA" id="ARBA00004245"/>
    </source>
</evidence>
<dbReference type="Pfam" id="PF07815">
    <property type="entry name" value="Abi_HHR"/>
    <property type="match status" value="1"/>
</dbReference>
<organism evidence="15 16">
    <name type="scientific">Octodon degus</name>
    <name type="common">Degu</name>
    <name type="synonym">Sciurus degus</name>
    <dbReference type="NCBI Taxonomy" id="10160"/>
    <lineage>
        <taxon>Eukaryota</taxon>
        <taxon>Metazoa</taxon>
        <taxon>Chordata</taxon>
        <taxon>Craniata</taxon>
        <taxon>Vertebrata</taxon>
        <taxon>Euteleostomi</taxon>
        <taxon>Mammalia</taxon>
        <taxon>Eutheria</taxon>
        <taxon>Euarchontoglires</taxon>
        <taxon>Glires</taxon>
        <taxon>Rodentia</taxon>
        <taxon>Hystricomorpha</taxon>
        <taxon>Octodontidae</taxon>
        <taxon>Octodon</taxon>
    </lineage>
</organism>
<dbReference type="CTD" id="10006"/>
<dbReference type="Gene3D" id="2.30.30.40">
    <property type="entry name" value="SH3 Domains"/>
    <property type="match status" value="1"/>
</dbReference>
<protein>
    <submittedName>
        <fullName evidence="16">Abl interactor 1 isoform X9</fullName>
    </submittedName>
</protein>
<dbReference type="GO" id="GO:0001764">
    <property type="term" value="P:neuron migration"/>
    <property type="evidence" value="ECO:0007669"/>
    <property type="project" value="TreeGrafter"/>
</dbReference>
<dbReference type="PANTHER" id="PTHR10460">
    <property type="entry name" value="ABL INTERACTOR FAMILY MEMBER"/>
    <property type="match status" value="1"/>
</dbReference>
<dbReference type="InterPro" id="IPR001452">
    <property type="entry name" value="SH3_domain"/>
</dbReference>
<evidence type="ECO:0000313" key="15">
    <source>
        <dbReference type="Proteomes" id="UP000515203"/>
    </source>
</evidence>
<evidence type="ECO:0000256" key="6">
    <source>
        <dbReference type="ARBA" id="ARBA00022490"/>
    </source>
</evidence>
<dbReference type="InterPro" id="IPR036028">
    <property type="entry name" value="SH3-like_dom_sf"/>
</dbReference>
<feature type="compositionally biased region" description="Polar residues" evidence="12">
    <location>
        <begin position="282"/>
        <end position="294"/>
    </location>
</feature>
<dbReference type="PANTHER" id="PTHR10460:SF2">
    <property type="entry name" value="ABL INTERACTOR 1"/>
    <property type="match status" value="1"/>
</dbReference>
<feature type="compositionally biased region" description="Pro residues" evidence="12">
    <location>
        <begin position="263"/>
        <end position="272"/>
    </location>
</feature>
<keyword evidence="8" id="KW-0175">Coiled coil</keyword>
<dbReference type="GO" id="GO:0017124">
    <property type="term" value="F:SH3 domain binding"/>
    <property type="evidence" value="ECO:0007669"/>
    <property type="project" value="TreeGrafter"/>
</dbReference>
<feature type="compositionally biased region" description="Polar residues" evidence="12">
    <location>
        <begin position="222"/>
        <end position="235"/>
    </location>
</feature>
<evidence type="ECO:0000256" key="3">
    <source>
        <dbReference type="ARBA" id="ARBA00004510"/>
    </source>
</evidence>
<comment type="subcellular location">
    <subcellularLocation>
        <location evidence="2">Cell projection</location>
        <location evidence="2">Filopodium</location>
    </subcellularLocation>
    <subcellularLocation>
        <location evidence="3">Cell projection</location>
        <location evidence="3">Lamellipodium</location>
    </subcellularLocation>
    <subcellularLocation>
        <location evidence="1">Cytoplasm</location>
        <location evidence="1">Cytoskeleton</location>
    </subcellularLocation>
</comment>
<evidence type="ECO:0000256" key="5">
    <source>
        <dbReference type="ARBA" id="ARBA00022443"/>
    </source>
</evidence>
<dbReference type="RefSeq" id="XP_012372539.1">
    <property type="nucleotide sequence ID" value="XM_012517085.2"/>
</dbReference>
<feature type="compositionally biased region" description="Polar residues" evidence="12">
    <location>
        <begin position="309"/>
        <end position="319"/>
    </location>
</feature>
<dbReference type="Gene3D" id="6.10.140.1620">
    <property type="match status" value="1"/>
</dbReference>
<accession>A0A6P3VDN8</accession>
<dbReference type="GO" id="GO:0030027">
    <property type="term" value="C:lamellipodium"/>
    <property type="evidence" value="ECO:0007669"/>
    <property type="project" value="UniProtKB-SubCell"/>
</dbReference>
<evidence type="ECO:0000256" key="10">
    <source>
        <dbReference type="ARBA" id="ARBA00023273"/>
    </source>
</evidence>
<keyword evidence="5 11" id="KW-0728">SH3 domain</keyword>
<dbReference type="InterPro" id="IPR012849">
    <property type="entry name" value="Abl-interactor_HHR_dom"/>
</dbReference>
<dbReference type="GO" id="GO:0005856">
    <property type="term" value="C:cytoskeleton"/>
    <property type="evidence" value="ECO:0007669"/>
    <property type="project" value="UniProtKB-SubCell"/>
</dbReference>
<feature type="compositionally biased region" description="Polar residues" evidence="12">
    <location>
        <begin position="161"/>
        <end position="175"/>
    </location>
</feature>
<dbReference type="GO" id="GO:0030175">
    <property type="term" value="C:filopodium"/>
    <property type="evidence" value="ECO:0007669"/>
    <property type="project" value="UniProtKB-SubCell"/>
</dbReference>
<evidence type="ECO:0000256" key="8">
    <source>
        <dbReference type="ARBA" id="ARBA00023054"/>
    </source>
</evidence>
<dbReference type="GO" id="GO:0031209">
    <property type="term" value="C:SCAR complex"/>
    <property type="evidence" value="ECO:0007669"/>
    <property type="project" value="TreeGrafter"/>
</dbReference>
<gene>
    <name evidence="16" type="primary">Abi1</name>
</gene>
<evidence type="ECO:0000256" key="9">
    <source>
        <dbReference type="ARBA" id="ARBA00023212"/>
    </source>
</evidence>
<feature type="compositionally biased region" description="Pro residues" evidence="12">
    <location>
        <begin position="353"/>
        <end position="362"/>
    </location>
</feature>